<evidence type="ECO:0000313" key="2">
    <source>
        <dbReference type="EMBL" id="GAA1382926.1"/>
    </source>
</evidence>
<name>A0ABN1XLE3_9PSEU</name>
<dbReference type="Proteomes" id="UP001501414">
    <property type="component" value="Unassembled WGS sequence"/>
</dbReference>
<dbReference type="EMBL" id="BAAAJK010000004">
    <property type="protein sequence ID" value="GAA1382926.1"/>
    <property type="molecule type" value="Genomic_DNA"/>
</dbReference>
<proteinExistence type="predicted"/>
<dbReference type="RefSeq" id="WP_344019051.1">
    <property type="nucleotide sequence ID" value="NZ_BAAAJK010000004.1"/>
</dbReference>
<keyword evidence="3" id="KW-1185">Reference proteome</keyword>
<reference evidence="2 3" key="1">
    <citation type="journal article" date="2019" name="Int. J. Syst. Evol. Microbiol.">
        <title>The Global Catalogue of Microorganisms (GCM) 10K type strain sequencing project: providing services to taxonomists for standard genome sequencing and annotation.</title>
        <authorList>
            <consortium name="The Broad Institute Genomics Platform"/>
            <consortium name="The Broad Institute Genome Sequencing Center for Infectious Disease"/>
            <person name="Wu L."/>
            <person name="Ma J."/>
        </authorList>
    </citation>
    <scope>NUCLEOTIDE SEQUENCE [LARGE SCALE GENOMIC DNA]</scope>
    <source>
        <strain evidence="2 3">JCM 11896</strain>
    </source>
</reference>
<evidence type="ECO:0000313" key="3">
    <source>
        <dbReference type="Proteomes" id="UP001501414"/>
    </source>
</evidence>
<feature type="region of interest" description="Disordered" evidence="1">
    <location>
        <begin position="178"/>
        <end position="256"/>
    </location>
</feature>
<gene>
    <name evidence="2" type="ORF">GCM10009613_11590</name>
</gene>
<feature type="compositionally biased region" description="Polar residues" evidence="1">
    <location>
        <begin position="209"/>
        <end position="223"/>
    </location>
</feature>
<sequence>MTVYHGIPLLKAWMHNVLRCRREAQKINRTTGTALTDRQGRPRNDCMDHAAEAVALAYREHADARTLTAFIGRDKLEWFTGIGDRNAREYRAVLVRFGWLADTGERRGNGRKRSVVYRLEIPQCDCGRHDSWVMAGGSASERIQRAAAVVQGHAPGDGTRPAPDDDIVSVGNDYPRGNVDDDHRSVGNHHASVGSDHRNVGSDYAANSRVVQTSPTDESVQTNDVDRRARERDSAPAVRPGYVAPLAGPRTNDDHNDDPIGAAVIGWGAADATQHDDTTEAEPMEWCGECGALSDAPVCVDCDLPPEEYPAGMGLPAEHGGTPGGHDPALPAPAAALLAALRAYSPLPLTKARDTLERAGASLSNGLVPLMDHRLAHTRGTMVHLGPEVPDDEMAA</sequence>
<organism evidence="2 3">
    <name type="scientific">Pseudonocardia kongjuensis</name>
    <dbReference type="NCBI Taxonomy" id="102227"/>
    <lineage>
        <taxon>Bacteria</taxon>
        <taxon>Bacillati</taxon>
        <taxon>Actinomycetota</taxon>
        <taxon>Actinomycetes</taxon>
        <taxon>Pseudonocardiales</taxon>
        <taxon>Pseudonocardiaceae</taxon>
        <taxon>Pseudonocardia</taxon>
    </lineage>
</organism>
<comment type="caution">
    <text evidence="2">The sequence shown here is derived from an EMBL/GenBank/DDBJ whole genome shotgun (WGS) entry which is preliminary data.</text>
</comment>
<evidence type="ECO:0000256" key="1">
    <source>
        <dbReference type="SAM" id="MobiDB-lite"/>
    </source>
</evidence>
<evidence type="ECO:0008006" key="4">
    <source>
        <dbReference type="Google" id="ProtNLM"/>
    </source>
</evidence>
<protein>
    <recommendedName>
        <fullName evidence="4">Helix-turn-helix protein</fullName>
    </recommendedName>
</protein>
<accession>A0ABN1XLE3</accession>
<feature type="compositionally biased region" description="Basic and acidic residues" evidence="1">
    <location>
        <begin position="224"/>
        <end position="234"/>
    </location>
</feature>